<evidence type="ECO:0000256" key="6">
    <source>
        <dbReference type="ARBA" id="ARBA00022857"/>
    </source>
</evidence>
<dbReference type="SUPFAM" id="SSF51971">
    <property type="entry name" value="Nucleotide-binding domain"/>
    <property type="match status" value="1"/>
</dbReference>
<dbReference type="Gene3D" id="3.50.50.60">
    <property type="entry name" value="FAD/NAD(P)-binding domain"/>
    <property type="match status" value="1"/>
</dbReference>
<evidence type="ECO:0000313" key="12">
    <source>
        <dbReference type="EMBL" id="PIB76264.1"/>
    </source>
</evidence>
<evidence type="ECO:0000256" key="10">
    <source>
        <dbReference type="ARBA" id="ARBA00047776"/>
    </source>
</evidence>
<keyword evidence="6" id="KW-0521">NADP</keyword>
<dbReference type="Proteomes" id="UP000230551">
    <property type="component" value="Unassembled WGS sequence"/>
</dbReference>
<dbReference type="PROSITE" id="PS51379">
    <property type="entry name" value="4FE4S_FER_2"/>
    <property type="match status" value="2"/>
</dbReference>
<evidence type="ECO:0000256" key="7">
    <source>
        <dbReference type="ARBA" id="ARBA00023002"/>
    </source>
</evidence>
<organism evidence="12 13">
    <name type="scientific">Mycolicibacterium brumae</name>
    <dbReference type="NCBI Taxonomy" id="85968"/>
    <lineage>
        <taxon>Bacteria</taxon>
        <taxon>Bacillati</taxon>
        <taxon>Actinomycetota</taxon>
        <taxon>Actinomycetes</taxon>
        <taxon>Mycobacteriales</taxon>
        <taxon>Mycobacteriaceae</taxon>
        <taxon>Mycolicibacterium</taxon>
    </lineage>
</organism>
<dbReference type="InterPro" id="IPR017900">
    <property type="entry name" value="4Fe4S_Fe_S_CS"/>
</dbReference>
<comment type="caution">
    <text evidence="12">The sequence shown here is derived from an EMBL/GenBank/DDBJ whole genome shotgun (WGS) entry which is preliminary data.</text>
</comment>
<keyword evidence="7" id="KW-0560">Oxidoreductase</keyword>
<comment type="catalytic activity">
    <reaction evidence="10">
        <text>2 reduced [2Fe-2S]-[ferredoxin] + NADP(+) + H(+) = 2 oxidized [2Fe-2S]-[ferredoxin] + NADPH</text>
        <dbReference type="Rhea" id="RHEA:20125"/>
        <dbReference type="Rhea" id="RHEA-COMP:10000"/>
        <dbReference type="Rhea" id="RHEA-COMP:10001"/>
        <dbReference type="ChEBI" id="CHEBI:15378"/>
        <dbReference type="ChEBI" id="CHEBI:33737"/>
        <dbReference type="ChEBI" id="CHEBI:33738"/>
        <dbReference type="ChEBI" id="CHEBI:57783"/>
        <dbReference type="ChEBI" id="CHEBI:58349"/>
        <dbReference type="EC" id="1.18.1.2"/>
    </reaction>
</comment>
<feature type="domain" description="4Fe-4S ferredoxin-type" evidence="11">
    <location>
        <begin position="1"/>
        <end position="29"/>
    </location>
</feature>
<dbReference type="Gene3D" id="3.30.70.20">
    <property type="match status" value="1"/>
</dbReference>
<keyword evidence="9" id="KW-0411">Iron-sulfur</keyword>
<dbReference type="InterPro" id="IPR023753">
    <property type="entry name" value="FAD/NAD-binding_dom"/>
</dbReference>
<dbReference type="GO" id="GO:0046872">
    <property type="term" value="F:metal ion binding"/>
    <property type="evidence" value="ECO:0007669"/>
    <property type="project" value="UniProtKB-KW"/>
</dbReference>
<keyword evidence="13" id="KW-1185">Reference proteome</keyword>
<keyword evidence="5" id="KW-0274">FAD</keyword>
<dbReference type="Pfam" id="PF07992">
    <property type="entry name" value="Pyr_redox_2"/>
    <property type="match status" value="1"/>
</dbReference>
<keyword evidence="8" id="KW-0408">Iron</keyword>
<evidence type="ECO:0000256" key="1">
    <source>
        <dbReference type="ARBA" id="ARBA00001974"/>
    </source>
</evidence>
<dbReference type="STRING" id="85968.GCA_900073015_01079"/>
<dbReference type="AlphaFoldDB" id="A0A2G5PEB8"/>
<dbReference type="Gene3D" id="3.40.50.720">
    <property type="entry name" value="NAD(P)-binding Rossmann-like Domain"/>
    <property type="match status" value="1"/>
</dbReference>
<dbReference type="InterPro" id="IPR036188">
    <property type="entry name" value="FAD/NAD-bd_sf"/>
</dbReference>
<evidence type="ECO:0000256" key="8">
    <source>
        <dbReference type="ARBA" id="ARBA00023004"/>
    </source>
</evidence>
<evidence type="ECO:0000259" key="11">
    <source>
        <dbReference type="PROSITE" id="PS51379"/>
    </source>
</evidence>
<reference evidence="12 13" key="1">
    <citation type="journal article" date="2017" name="Infect. Genet. Evol.">
        <title>The new phylogeny of the genus Mycobacterium: The old and the news.</title>
        <authorList>
            <person name="Tortoli E."/>
            <person name="Fedrizzi T."/>
            <person name="Meehan C.J."/>
            <person name="Trovato A."/>
            <person name="Grottola A."/>
            <person name="Giacobazzi E."/>
            <person name="Serpini G.F."/>
            <person name="Tagliazucchi S."/>
            <person name="Fabio A."/>
            <person name="Bettua C."/>
            <person name="Bertorelli R."/>
            <person name="Frascaro F."/>
            <person name="De Sanctis V."/>
            <person name="Pecorari M."/>
            <person name="Jousson O."/>
            <person name="Segata N."/>
            <person name="Cirillo D.M."/>
        </authorList>
    </citation>
    <scope>NUCLEOTIDE SEQUENCE [LARGE SCALE GENOMIC DNA]</scope>
    <source>
        <strain evidence="12 13">CIP1034565</strain>
    </source>
</reference>
<dbReference type="GO" id="GO:0004324">
    <property type="term" value="F:ferredoxin-NADP+ reductase activity"/>
    <property type="evidence" value="ECO:0007669"/>
    <property type="project" value="UniProtKB-EC"/>
</dbReference>
<dbReference type="PRINTS" id="PR00419">
    <property type="entry name" value="ADXRDTASE"/>
</dbReference>
<dbReference type="EC" id="1.18.1.2" evidence="2"/>
<dbReference type="RefSeq" id="WP_090587104.1">
    <property type="nucleotide sequence ID" value="NZ_CP104302.1"/>
</dbReference>
<proteinExistence type="predicted"/>
<keyword evidence="4" id="KW-0479">Metal-binding</keyword>
<keyword evidence="3" id="KW-0285">Flavoprotein</keyword>
<name>A0A2G5PEB8_9MYCO</name>
<dbReference type="SUPFAM" id="SSF54862">
    <property type="entry name" value="4Fe-4S ferredoxins"/>
    <property type="match status" value="1"/>
</dbReference>
<sequence length="544" mass="58318">MAYVITQNCCNDASCVVVCPVGCIHPRPDEPDFGTAEMLYIDAKTCIDCGACADACPVDAILPGNIRTEETEFYRAASDDFFGHHPQQPDWDRRLPLPVRGDAGGLRVAIVGSGAAGWYAAKDLLRHPGVEVHMFDRVPVPGGLIRHGVAPDHPDTKSVMRQFRWGREQEQRFSMHLGVEIGADLTHDDLTRHHHAVVYAHGATTERLLGVPGEQLPGVVGALGFVGWYNGHPDNADLAPELSGERVVVIGNGNVALDVARVITGDPNMLAHTDIADHALTALRSGAVREVVVLGRGGPAAASFTTPELHGLSQVPGLDVIVDPADLDGAPETPKTELLRLIAEREPTPGNKRIVLRFNVTADEILGEDRVTGVRVRCGDRVEEIDACLVVRAVGFLGAPMPGVPFDAERAIIPTVDARVVDADTPLAGVYATGWARRGPRGGIGSNRTCAEETVLAVLDDYAAGRLPTPTGGDIGYLLRGKRDRVVDKAGWAAIDESERAAGARSGRPRRKLTDAQEMLGAASSGRRRLPLWPLRHQMVPAKH</sequence>
<gene>
    <name evidence="12" type="ORF">CQY22_005960</name>
</gene>
<dbReference type="GO" id="GO:0051536">
    <property type="term" value="F:iron-sulfur cluster binding"/>
    <property type="evidence" value="ECO:0007669"/>
    <property type="project" value="UniProtKB-KW"/>
</dbReference>
<evidence type="ECO:0000256" key="5">
    <source>
        <dbReference type="ARBA" id="ARBA00022827"/>
    </source>
</evidence>
<dbReference type="EMBL" id="PDCN02000005">
    <property type="protein sequence ID" value="PIB76264.1"/>
    <property type="molecule type" value="Genomic_DNA"/>
</dbReference>
<evidence type="ECO:0000313" key="13">
    <source>
        <dbReference type="Proteomes" id="UP000230551"/>
    </source>
</evidence>
<comment type="cofactor">
    <cofactor evidence="1">
        <name>FAD</name>
        <dbReference type="ChEBI" id="CHEBI:57692"/>
    </cofactor>
</comment>
<dbReference type="PROSITE" id="PS00198">
    <property type="entry name" value="4FE4S_FER_1"/>
    <property type="match status" value="1"/>
</dbReference>
<protein>
    <recommendedName>
        <fullName evidence="2">ferredoxin--NADP(+) reductase</fullName>
        <ecNumber evidence="2">1.18.1.2</ecNumber>
    </recommendedName>
</protein>
<dbReference type="Pfam" id="PF00037">
    <property type="entry name" value="Fer4"/>
    <property type="match status" value="1"/>
</dbReference>
<dbReference type="InterPro" id="IPR055275">
    <property type="entry name" value="Ferredox_Rdtase"/>
</dbReference>
<accession>A0A2G5PEB8</accession>
<feature type="domain" description="4Fe-4S ferredoxin-type" evidence="11">
    <location>
        <begin position="37"/>
        <end position="66"/>
    </location>
</feature>
<evidence type="ECO:0000256" key="2">
    <source>
        <dbReference type="ARBA" id="ARBA00013223"/>
    </source>
</evidence>
<dbReference type="InterPro" id="IPR017896">
    <property type="entry name" value="4Fe4S_Fe-S-bd"/>
</dbReference>
<dbReference type="CDD" id="cd04410">
    <property type="entry name" value="DMSOR_beta-like"/>
    <property type="match status" value="1"/>
</dbReference>
<dbReference type="PANTHER" id="PTHR48467:SF1">
    <property type="entry name" value="GLUTAMATE SYNTHASE 1 [NADH], CHLOROPLASTIC-LIKE"/>
    <property type="match status" value="1"/>
</dbReference>
<dbReference type="OrthoDB" id="289202at2"/>
<evidence type="ECO:0000256" key="3">
    <source>
        <dbReference type="ARBA" id="ARBA00022630"/>
    </source>
</evidence>
<dbReference type="PANTHER" id="PTHR48467">
    <property type="entry name" value="GLUTAMATE SYNTHASE 1 [NADH], CHLOROPLASTIC-LIKE"/>
    <property type="match status" value="1"/>
</dbReference>
<evidence type="ECO:0000256" key="9">
    <source>
        <dbReference type="ARBA" id="ARBA00023014"/>
    </source>
</evidence>
<evidence type="ECO:0000256" key="4">
    <source>
        <dbReference type="ARBA" id="ARBA00022723"/>
    </source>
</evidence>